<feature type="domain" description="UspA" evidence="3">
    <location>
        <begin position="53"/>
        <end position="191"/>
    </location>
</feature>
<dbReference type="Gene3D" id="3.40.50.620">
    <property type="entry name" value="HUPs"/>
    <property type="match status" value="1"/>
</dbReference>
<feature type="region of interest" description="Disordered" evidence="2">
    <location>
        <begin position="24"/>
        <end position="52"/>
    </location>
</feature>
<gene>
    <name evidence="4" type="ORF">E3T49_05480</name>
</gene>
<dbReference type="InterPro" id="IPR006016">
    <property type="entry name" value="UspA"/>
</dbReference>
<evidence type="ECO:0000259" key="3">
    <source>
        <dbReference type="Pfam" id="PF00582"/>
    </source>
</evidence>
<dbReference type="PANTHER" id="PTHR46268:SF6">
    <property type="entry name" value="UNIVERSAL STRESS PROTEIN UP12"/>
    <property type="match status" value="1"/>
</dbReference>
<feature type="compositionally biased region" description="Low complexity" evidence="2">
    <location>
        <begin position="43"/>
        <end position="52"/>
    </location>
</feature>
<organism evidence="4 5">
    <name type="scientific">Cryobacterium cryoconiti</name>
    <dbReference type="NCBI Taxonomy" id="1259239"/>
    <lineage>
        <taxon>Bacteria</taxon>
        <taxon>Bacillati</taxon>
        <taxon>Actinomycetota</taxon>
        <taxon>Actinomycetes</taxon>
        <taxon>Micrococcales</taxon>
        <taxon>Microbacteriaceae</taxon>
        <taxon>Cryobacterium</taxon>
    </lineage>
</organism>
<dbReference type="InterPro" id="IPR006015">
    <property type="entry name" value="Universal_stress_UspA"/>
</dbReference>
<comment type="similarity">
    <text evidence="1">Belongs to the universal stress protein A family.</text>
</comment>
<dbReference type="InterPro" id="IPR014729">
    <property type="entry name" value="Rossmann-like_a/b/a_fold"/>
</dbReference>
<proteinExistence type="inferred from homology"/>
<feature type="compositionally biased region" description="Polar residues" evidence="2">
    <location>
        <begin position="25"/>
        <end position="34"/>
    </location>
</feature>
<keyword evidence="5" id="KW-1185">Reference proteome</keyword>
<dbReference type="PRINTS" id="PR01438">
    <property type="entry name" value="UNVRSLSTRESS"/>
</dbReference>
<accession>A0A4Y8K0L4</accession>
<evidence type="ECO:0000313" key="4">
    <source>
        <dbReference type="EMBL" id="TFD31711.1"/>
    </source>
</evidence>
<dbReference type="Proteomes" id="UP000297472">
    <property type="component" value="Unassembled WGS sequence"/>
</dbReference>
<evidence type="ECO:0000256" key="1">
    <source>
        <dbReference type="ARBA" id="ARBA00008791"/>
    </source>
</evidence>
<dbReference type="Pfam" id="PF00582">
    <property type="entry name" value="Usp"/>
    <property type="match status" value="1"/>
</dbReference>
<comment type="caution">
    <text evidence="4">The sequence shown here is derived from an EMBL/GenBank/DDBJ whole genome shotgun (WGS) entry which is preliminary data.</text>
</comment>
<dbReference type="SUPFAM" id="SSF52402">
    <property type="entry name" value="Adenine nucleotide alpha hydrolases-like"/>
    <property type="match status" value="1"/>
</dbReference>
<dbReference type="AlphaFoldDB" id="A0A4Y8K0L4"/>
<evidence type="ECO:0000313" key="5">
    <source>
        <dbReference type="Proteomes" id="UP000297472"/>
    </source>
</evidence>
<dbReference type="OrthoDB" id="6174426at2"/>
<sequence length="196" mass="20609">MNCSSVIWECSDRSAPLVPQFGESAVNTEGTTPAGTPLETAEGSSPAPAPAGSIVVGHDGSPFADYALSTAFGLADQLHAPIVIVRAWSIDTAPRPANWEFGFVSSFEEYSEAVRGALIEDTAAIVHAFPHVRADYRAVHAGPARSLIEVSREARMLVVGSRGRGNLAGLLLGSVSDQCTRLAVCPVLVTRKPAKR</sequence>
<name>A0A4Y8K0L4_9MICO</name>
<reference evidence="4 5" key="1">
    <citation type="submission" date="2019-03" db="EMBL/GenBank/DDBJ databases">
        <title>Genomics of glacier-inhabiting Cryobacterium strains.</title>
        <authorList>
            <person name="Liu Q."/>
            <person name="Xin Y.-H."/>
        </authorList>
    </citation>
    <scope>NUCLEOTIDE SEQUENCE [LARGE SCALE GENOMIC DNA]</scope>
    <source>
        <strain evidence="4 5">TMT1-51</strain>
    </source>
</reference>
<evidence type="ECO:0000256" key="2">
    <source>
        <dbReference type="SAM" id="MobiDB-lite"/>
    </source>
</evidence>
<protein>
    <submittedName>
        <fullName evidence="4">Universal stress protein</fullName>
    </submittedName>
</protein>
<dbReference type="PANTHER" id="PTHR46268">
    <property type="entry name" value="STRESS RESPONSE PROTEIN NHAX"/>
    <property type="match status" value="1"/>
</dbReference>
<dbReference type="EMBL" id="SOHA01000012">
    <property type="protein sequence ID" value="TFD31711.1"/>
    <property type="molecule type" value="Genomic_DNA"/>
</dbReference>